<feature type="transmembrane region" description="Helical" evidence="11">
    <location>
        <begin position="252"/>
        <end position="274"/>
    </location>
</feature>
<protein>
    <recommendedName>
        <fullName evidence="12">G-protein coupled receptors family 1 profile domain-containing protein</fullName>
    </recommendedName>
</protein>
<reference evidence="13 14" key="1">
    <citation type="submission" date="2024-02" db="EMBL/GenBank/DDBJ databases">
        <authorList>
            <person name="Daric V."/>
            <person name="Darras S."/>
        </authorList>
    </citation>
    <scope>NUCLEOTIDE SEQUENCE [LARGE SCALE GENOMIC DNA]</scope>
</reference>
<evidence type="ECO:0000256" key="6">
    <source>
        <dbReference type="ARBA" id="ARBA00023136"/>
    </source>
</evidence>
<keyword evidence="8 9" id="KW-0807">Transducer</keyword>
<dbReference type="Gene3D" id="1.20.1070.10">
    <property type="entry name" value="Rhodopsin 7-helix transmembrane proteins"/>
    <property type="match status" value="1"/>
</dbReference>
<evidence type="ECO:0000256" key="2">
    <source>
        <dbReference type="ARBA" id="ARBA00022475"/>
    </source>
</evidence>
<comment type="subcellular location">
    <subcellularLocation>
        <location evidence="1">Cell membrane</location>
        <topology evidence="1">Multi-pass membrane protein</topology>
    </subcellularLocation>
</comment>
<evidence type="ECO:0000256" key="1">
    <source>
        <dbReference type="ARBA" id="ARBA00004651"/>
    </source>
</evidence>
<feature type="compositionally biased region" description="Polar residues" evidence="10">
    <location>
        <begin position="384"/>
        <end position="393"/>
    </location>
</feature>
<evidence type="ECO:0000256" key="3">
    <source>
        <dbReference type="ARBA" id="ARBA00022692"/>
    </source>
</evidence>
<evidence type="ECO:0000256" key="10">
    <source>
        <dbReference type="SAM" id="MobiDB-lite"/>
    </source>
</evidence>
<feature type="region of interest" description="Disordered" evidence="10">
    <location>
        <begin position="383"/>
        <end position="420"/>
    </location>
</feature>
<accession>A0ABP0F8J3</accession>
<keyword evidence="6 11" id="KW-0472">Membrane</keyword>
<comment type="caution">
    <text evidence="13">The sequence shown here is derived from an EMBL/GenBank/DDBJ whole genome shotgun (WGS) entry which is preliminary data.</text>
</comment>
<dbReference type="Proteomes" id="UP001642483">
    <property type="component" value="Unassembled WGS sequence"/>
</dbReference>
<evidence type="ECO:0000259" key="12">
    <source>
        <dbReference type="PROSITE" id="PS50262"/>
    </source>
</evidence>
<feature type="transmembrane region" description="Helical" evidence="11">
    <location>
        <begin position="156"/>
        <end position="177"/>
    </location>
</feature>
<dbReference type="SUPFAM" id="SSF81321">
    <property type="entry name" value="Family A G protein-coupled receptor-like"/>
    <property type="match status" value="1"/>
</dbReference>
<evidence type="ECO:0000256" key="9">
    <source>
        <dbReference type="RuleBase" id="RU000688"/>
    </source>
</evidence>
<dbReference type="PROSITE" id="PS00237">
    <property type="entry name" value="G_PROTEIN_RECEP_F1_1"/>
    <property type="match status" value="1"/>
</dbReference>
<feature type="transmembrane region" description="Helical" evidence="11">
    <location>
        <begin position="76"/>
        <end position="96"/>
    </location>
</feature>
<evidence type="ECO:0000313" key="14">
    <source>
        <dbReference type="Proteomes" id="UP001642483"/>
    </source>
</evidence>
<evidence type="ECO:0000256" key="8">
    <source>
        <dbReference type="ARBA" id="ARBA00023224"/>
    </source>
</evidence>
<keyword evidence="2" id="KW-1003">Cell membrane</keyword>
<feature type="domain" description="G-protein coupled receptors family 1 profile" evidence="12">
    <location>
        <begin position="55"/>
        <end position="358"/>
    </location>
</feature>
<name>A0ABP0F8J3_CLALP</name>
<dbReference type="PANTHER" id="PTHR24229:SF109">
    <property type="entry name" value="SOMATOSTATIN RECEPTOR TYPE 2-LIKE"/>
    <property type="match status" value="1"/>
</dbReference>
<evidence type="ECO:0000256" key="5">
    <source>
        <dbReference type="ARBA" id="ARBA00023040"/>
    </source>
</evidence>
<evidence type="ECO:0000313" key="13">
    <source>
        <dbReference type="EMBL" id="CAK8676034.1"/>
    </source>
</evidence>
<comment type="similarity">
    <text evidence="9">Belongs to the G-protein coupled receptor 1 family.</text>
</comment>
<dbReference type="PROSITE" id="PS50262">
    <property type="entry name" value="G_PROTEIN_RECEP_F1_2"/>
    <property type="match status" value="1"/>
</dbReference>
<evidence type="ECO:0000256" key="11">
    <source>
        <dbReference type="SAM" id="Phobius"/>
    </source>
</evidence>
<feature type="transmembrane region" description="Helical" evidence="11">
    <location>
        <begin position="300"/>
        <end position="318"/>
    </location>
</feature>
<proteinExistence type="inferred from homology"/>
<feature type="compositionally biased region" description="Polar residues" evidence="10">
    <location>
        <begin position="401"/>
        <end position="420"/>
    </location>
</feature>
<sequence>MAGEPVDYSGYDYATNTTITENNSTDYDLALVCVPHVHTIIPVLFLVIATVGLAANAVVIYIIIILKEYLKTVTNIYVVQLALADFLFLFVLPFQARTLLFGRWDYGEGWCKVTESIRMLNYYSSILFLTVMSIDRFLAINYALNPKISRLRTRRATATISVIVWMLSFLSVVVIMVKAHVVNCDCVIVFHEDHHASGESYNYDNLTYEVDYNNTESNMTDDYYFNYEDFDLNIVNSVKGFCSIKEDKELSLWFICNFFLAFILPLVIICVCYAQILRKISQPMAVGSKSSRSNKTRKRVTYMVTALVTVFVTCWLPYHAFNLSRVNDSQLTANACTALQHFTLIFAYLSSALNPFLYTFVGTNFRKRWSSAVGRTRSFRPSFGSKSDYTQGQAKRRKSSKISLNGNNKTPTDDTLSQSNVTKHTVIPMNNLAIKPGDGETCHL</sequence>
<feature type="transmembrane region" description="Helical" evidence="11">
    <location>
        <begin position="122"/>
        <end position="144"/>
    </location>
</feature>
<keyword evidence="3 9" id="KW-0812">Transmembrane</keyword>
<dbReference type="PRINTS" id="PR00237">
    <property type="entry name" value="GPCRRHODOPSN"/>
</dbReference>
<organism evidence="13 14">
    <name type="scientific">Clavelina lepadiformis</name>
    <name type="common">Light-bulb sea squirt</name>
    <name type="synonym">Ascidia lepadiformis</name>
    <dbReference type="NCBI Taxonomy" id="159417"/>
    <lineage>
        <taxon>Eukaryota</taxon>
        <taxon>Metazoa</taxon>
        <taxon>Chordata</taxon>
        <taxon>Tunicata</taxon>
        <taxon>Ascidiacea</taxon>
        <taxon>Aplousobranchia</taxon>
        <taxon>Clavelinidae</taxon>
        <taxon>Clavelina</taxon>
    </lineage>
</organism>
<evidence type="ECO:0000256" key="4">
    <source>
        <dbReference type="ARBA" id="ARBA00022989"/>
    </source>
</evidence>
<dbReference type="InterPro" id="IPR017452">
    <property type="entry name" value="GPCR_Rhodpsn_7TM"/>
</dbReference>
<keyword evidence="4 11" id="KW-1133">Transmembrane helix</keyword>
<dbReference type="EMBL" id="CAWYQH010000024">
    <property type="protein sequence ID" value="CAK8676034.1"/>
    <property type="molecule type" value="Genomic_DNA"/>
</dbReference>
<gene>
    <name evidence="13" type="ORF">CVLEPA_LOCUS5541</name>
</gene>
<evidence type="ECO:0000256" key="7">
    <source>
        <dbReference type="ARBA" id="ARBA00023170"/>
    </source>
</evidence>
<feature type="transmembrane region" description="Helical" evidence="11">
    <location>
        <begin position="338"/>
        <end position="361"/>
    </location>
</feature>
<dbReference type="InterPro" id="IPR000276">
    <property type="entry name" value="GPCR_Rhodpsn"/>
</dbReference>
<keyword evidence="14" id="KW-1185">Reference proteome</keyword>
<feature type="transmembrane region" description="Helical" evidence="11">
    <location>
        <begin position="40"/>
        <end position="64"/>
    </location>
</feature>
<dbReference type="Pfam" id="PF00001">
    <property type="entry name" value="7tm_1"/>
    <property type="match status" value="2"/>
</dbReference>
<keyword evidence="7 9" id="KW-0675">Receptor</keyword>
<dbReference type="PANTHER" id="PTHR24229">
    <property type="entry name" value="NEUROPEPTIDES RECEPTOR"/>
    <property type="match status" value="1"/>
</dbReference>
<keyword evidence="5 9" id="KW-0297">G-protein coupled receptor</keyword>